<name>A0A8K0D3S6_IGNLU</name>
<dbReference type="EMBL" id="VTPC01003189">
    <property type="protein sequence ID" value="KAF2898910.1"/>
    <property type="molecule type" value="Genomic_DNA"/>
</dbReference>
<evidence type="ECO:0000313" key="3">
    <source>
        <dbReference type="Proteomes" id="UP000801492"/>
    </source>
</evidence>
<reference evidence="2" key="1">
    <citation type="submission" date="2019-08" db="EMBL/GenBank/DDBJ databases">
        <title>The genome of the North American firefly Photinus pyralis.</title>
        <authorList>
            <consortium name="Photinus pyralis genome working group"/>
            <person name="Fallon T.R."/>
            <person name="Sander Lower S.E."/>
            <person name="Weng J.-K."/>
        </authorList>
    </citation>
    <scope>NUCLEOTIDE SEQUENCE</scope>
    <source>
        <strain evidence="2">TRF0915ILg1</strain>
        <tissue evidence="2">Whole body</tissue>
    </source>
</reference>
<organism evidence="2 3">
    <name type="scientific">Ignelater luminosus</name>
    <name type="common">Cucubano</name>
    <name type="synonym">Pyrophorus luminosus</name>
    <dbReference type="NCBI Taxonomy" id="2038154"/>
    <lineage>
        <taxon>Eukaryota</taxon>
        <taxon>Metazoa</taxon>
        <taxon>Ecdysozoa</taxon>
        <taxon>Arthropoda</taxon>
        <taxon>Hexapoda</taxon>
        <taxon>Insecta</taxon>
        <taxon>Pterygota</taxon>
        <taxon>Neoptera</taxon>
        <taxon>Endopterygota</taxon>
        <taxon>Coleoptera</taxon>
        <taxon>Polyphaga</taxon>
        <taxon>Elateriformia</taxon>
        <taxon>Elateroidea</taxon>
        <taxon>Elateridae</taxon>
        <taxon>Agrypninae</taxon>
        <taxon>Pyrophorini</taxon>
        <taxon>Ignelater</taxon>
    </lineage>
</organism>
<feature type="signal peptide" evidence="1">
    <location>
        <begin position="1"/>
        <end position="19"/>
    </location>
</feature>
<proteinExistence type="predicted"/>
<feature type="non-terminal residue" evidence="2">
    <location>
        <position position="54"/>
    </location>
</feature>
<evidence type="ECO:0000256" key="1">
    <source>
        <dbReference type="SAM" id="SignalP"/>
    </source>
</evidence>
<sequence length="54" mass="6200">MKIYLGIILVVLQILHVKGHGRLMDPPARNSMWRFGFPNPVNYNDNELFCGGWA</sequence>
<dbReference type="Proteomes" id="UP000801492">
    <property type="component" value="Unassembled WGS sequence"/>
</dbReference>
<keyword evidence="1" id="KW-0732">Signal</keyword>
<feature type="chain" id="PRO_5035446607" evidence="1">
    <location>
        <begin position="20"/>
        <end position="54"/>
    </location>
</feature>
<dbReference type="AlphaFoldDB" id="A0A8K0D3S6"/>
<protein>
    <submittedName>
        <fullName evidence="2">Uncharacterized protein</fullName>
    </submittedName>
</protein>
<gene>
    <name evidence="2" type="ORF">ILUMI_07266</name>
</gene>
<accession>A0A8K0D3S6</accession>
<evidence type="ECO:0000313" key="2">
    <source>
        <dbReference type="EMBL" id="KAF2898910.1"/>
    </source>
</evidence>
<keyword evidence="3" id="KW-1185">Reference proteome</keyword>
<dbReference type="OrthoDB" id="64893at2759"/>
<comment type="caution">
    <text evidence="2">The sequence shown here is derived from an EMBL/GenBank/DDBJ whole genome shotgun (WGS) entry which is preliminary data.</text>
</comment>